<dbReference type="EMBL" id="AE010299">
    <property type="protein sequence ID" value="AAM06294.1"/>
    <property type="molecule type" value="Genomic_DNA"/>
</dbReference>
<protein>
    <recommendedName>
        <fullName evidence="4">PepSY domain-containing protein</fullName>
    </recommendedName>
</protein>
<keyword evidence="1" id="KW-0472">Membrane</keyword>
<dbReference type="Proteomes" id="UP000002487">
    <property type="component" value="Chromosome"/>
</dbReference>
<dbReference type="HOGENOM" id="CLU_117484_0_0_2"/>
<evidence type="ECO:0008006" key="4">
    <source>
        <dbReference type="Google" id="ProtNLM"/>
    </source>
</evidence>
<keyword evidence="1" id="KW-0812">Transmembrane</keyword>
<dbReference type="EnsemblBacteria" id="AAM06294">
    <property type="protein sequence ID" value="AAM06294"/>
    <property type="gene ID" value="MA_2919"/>
</dbReference>
<dbReference type="STRING" id="188937.MA_2919"/>
<sequence length="201" mass="22240">MTIRYISHYHHICSITTTYGGNVYLQGKCKQKREQQAKIEGEKMKKGITAILLAILLIGAFGAAVVSAVASDDTGATYGPGFMHRWAARYTDSGYGNYAACPYYSADGTVELEVENIDEALEIAQDEIDEDITEDDIYQLNRWWIVSYEDEDGVYTQARIDAVTGEVYTGYDVPAGYQTGGRFGRGAGYARGFGYCMEYGN</sequence>
<evidence type="ECO:0000313" key="2">
    <source>
        <dbReference type="EMBL" id="AAM06294.1"/>
    </source>
</evidence>
<keyword evidence="3" id="KW-1185">Reference proteome</keyword>
<evidence type="ECO:0000313" key="3">
    <source>
        <dbReference type="Proteomes" id="UP000002487"/>
    </source>
</evidence>
<reference evidence="2 3" key="1">
    <citation type="journal article" date="2002" name="Genome Res.">
        <title>The genome of Methanosarcina acetivorans reveals extensive metabolic and physiological diversity.</title>
        <authorList>
            <person name="Galagan J.E."/>
            <person name="Nusbaum C."/>
            <person name="Roy A."/>
            <person name="Endrizzi M.G."/>
            <person name="Macdonald P."/>
            <person name="FitzHugh W."/>
            <person name="Calvo S."/>
            <person name="Engels R."/>
            <person name="Smirnov S."/>
            <person name="Atnoor D."/>
            <person name="Brown A."/>
            <person name="Allen N."/>
            <person name="Naylor J."/>
            <person name="Stange-Thomann N."/>
            <person name="DeArellano K."/>
            <person name="Johnson R."/>
            <person name="Linton L."/>
            <person name="McEwan P."/>
            <person name="McKernan K."/>
            <person name="Talamas J."/>
            <person name="Tirrell A."/>
            <person name="Ye W."/>
            <person name="Zimmer A."/>
            <person name="Barber R.D."/>
            <person name="Cann I."/>
            <person name="Graham D.E."/>
            <person name="Grahame D.A."/>
            <person name="Guss A."/>
            <person name="Hedderich R."/>
            <person name="Ingram-Smith C."/>
            <person name="Kuettner C.H."/>
            <person name="Krzycki J.A."/>
            <person name="Leigh J.A."/>
            <person name="Li W."/>
            <person name="Liu J."/>
            <person name="Mukhopadhyay B."/>
            <person name="Reeve J.N."/>
            <person name="Smith K."/>
            <person name="Springer T.A."/>
            <person name="Umayam L.A."/>
            <person name="White O."/>
            <person name="White R.H."/>
            <person name="de Macario E.C."/>
            <person name="Ferry J.G."/>
            <person name="Jarrell K.F."/>
            <person name="Jing H."/>
            <person name="Macario A.J.L."/>
            <person name="Paulsen I."/>
            <person name="Pritchett M."/>
            <person name="Sowers K.R."/>
            <person name="Swanson R.V."/>
            <person name="Zinder S.H."/>
            <person name="Lander E."/>
            <person name="Metcalf W.W."/>
            <person name="Birren B."/>
        </authorList>
    </citation>
    <scope>NUCLEOTIDE SEQUENCE [LARGE SCALE GENOMIC DNA]</scope>
    <source>
        <strain evidence="3">ATCC 35395 / DSM 2834 / JCM 12185 / C2A</strain>
    </source>
</reference>
<dbReference type="AlphaFoldDB" id="Q8TLV5"/>
<dbReference type="InParanoid" id="Q8TLV5"/>
<dbReference type="KEGG" id="mac:MA_2919"/>
<accession>Q8TLV5</accession>
<feature type="transmembrane region" description="Helical" evidence="1">
    <location>
        <begin position="48"/>
        <end position="70"/>
    </location>
</feature>
<gene>
    <name evidence="2" type="ordered locus">MA_2919</name>
</gene>
<name>Q8TLV5_METAC</name>
<keyword evidence="1" id="KW-1133">Transmembrane helix</keyword>
<organism evidence="2 3">
    <name type="scientific">Methanosarcina acetivorans (strain ATCC 35395 / DSM 2834 / JCM 12185 / C2A)</name>
    <dbReference type="NCBI Taxonomy" id="188937"/>
    <lineage>
        <taxon>Archaea</taxon>
        <taxon>Methanobacteriati</taxon>
        <taxon>Methanobacteriota</taxon>
        <taxon>Stenosarchaea group</taxon>
        <taxon>Methanomicrobia</taxon>
        <taxon>Methanosarcinales</taxon>
        <taxon>Methanosarcinaceae</taxon>
        <taxon>Methanosarcina</taxon>
    </lineage>
</organism>
<evidence type="ECO:0000256" key="1">
    <source>
        <dbReference type="SAM" id="Phobius"/>
    </source>
</evidence>
<proteinExistence type="predicted"/>